<evidence type="ECO:0000256" key="2">
    <source>
        <dbReference type="ARBA" id="ARBA00034247"/>
    </source>
</evidence>
<protein>
    <recommendedName>
        <fullName evidence="1">diguanylate cyclase</fullName>
        <ecNumber evidence="1">2.7.7.65</ecNumber>
    </recommendedName>
</protein>
<dbReference type="PANTHER" id="PTHR45138">
    <property type="entry name" value="REGULATORY COMPONENTS OF SENSORY TRANSDUCTION SYSTEM"/>
    <property type="match status" value="1"/>
</dbReference>
<dbReference type="GO" id="GO:1902201">
    <property type="term" value="P:negative regulation of bacterial-type flagellum-dependent cell motility"/>
    <property type="evidence" value="ECO:0007669"/>
    <property type="project" value="TreeGrafter"/>
</dbReference>
<dbReference type="Proteomes" id="UP000294593">
    <property type="component" value="Unassembled WGS sequence"/>
</dbReference>
<dbReference type="NCBIfam" id="TIGR00254">
    <property type="entry name" value="GGDEF"/>
    <property type="match status" value="1"/>
</dbReference>
<evidence type="ECO:0000256" key="1">
    <source>
        <dbReference type="ARBA" id="ARBA00012528"/>
    </source>
</evidence>
<keyword evidence="3" id="KW-0472">Membrane</keyword>
<dbReference type="GO" id="GO:0043709">
    <property type="term" value="P:cell adhesion involved in single-species biofilm formation"/>
    <property type="evidence" value="ECO:0007669"/>
    <property type="project" value="TreeGrafter"/>
</dbReference>
<dbReference type="EMBL" id="SNXW01000003">
    <property type="protein sequence ID" value="TDP84507.1"/>
    <property type="molecule type" value="Genomic_DNA"/>
</dbReference>
<reference evidence="5 6" key="1">
    <citation type="submission" date="2019-03" db="EMBL/GenBank/DDBJ databases">
        <title>Genomic Encyclopedia of Type Strains, Phase IV (KMG-IV): sequencing the most valuable type-strain genomes for metagenomic binning, comparative biology and taxonomic classification.</title>
        <authorList>
            <person name="Goeker M."/>
        </authorList>
    </citation>
    <scope>NUCLEOTIDE SEQUENCE [LARGE SCALE GENOMIC DNA]</scope>
    <source>
        <strain evidence="5 6">DSM 11901</strain>
    </source>
</reference>
<keyword evidence="3" id="KW-0812">Transmembrane</keyword>
<dbReference type="InterPro" id="IPR000160">
    <property type="entry name" value="GGDEF_dom"/>
</dbReference>
<dbReference type="PANTHER" id="PTHR45138:SF9">
    <property type="entry name" value="DIGUANYLATE CYCLASE DGCM-RELATED"/>
    <property type="match status" value="1"/>
</dbReference>
<dbReference type="PROSITE" id="PS50887">
    <property type="entry name" value="GGDEF"/>
    <property type="match status" value="1"/>
</dbReference>
<sequence>MVPPPAPWGRPVVAVRELRPLMVDPVESQVLEDVLRTGLRGLRFPPELETRFQEETGPQRLRTLLVSSALVSVLFNWLLLSDWMMIPDVFDTALQWRLFIYTPATLAGLFVLMHMPSPRLREAMIVVAGCCAAALNTWLCMRSQDALAGPYLVSVTVVVVYCNTVARLRFRPALVLDSLVVAMYFYGWWHLPNAPVTIMAPGALTLISAVVFTLYGAYSQEHDVRENWLRLMRDRVLQDELRQANARLEAASRSDMLTELASRRHFDASLLSMWAQAREDGHEISLMLIDIDDFKAYNGRQGHLRGDACLKAVAGILKHRLRRPEDMVARFGGEEFIVAMSDTSLQTAVGAAERVRKGVETLGDVTVSVGVSCMRPNSPHANMAQLLAAADEALHLAKKRGRNRVIAFGTQD</sequence>
<dbReference type="InterPro" id="IPR050469">
    <property type="entry name" value="Diguanylate_Cyclase"/>
</dbReference>
<dbReference type="AlphaFoldDB" id="A0A4R6RFE3"/>
<dbReference type="SMART" id="SM00267">
    <property type="entry name" value="GGDEF"/>
    <property type="match status" value="1"/>
</dbReference>
<evidence type="ECO:0000256" key="3">
    <source>
        <dbReference type="SAM" id="Phobius"/>
    </source>
</evidence>
<feature type="domain" description="GGDEF" evidence="4">
    <location>
        <begin position="282"/>
        <end position="410"/>
    </location>
</feature>
<dbReference type="GO" id="GO:0005886">
    <property type="term" value="C:plasma membrane"/>
    <property type="evidence" value="ECO:0007669"/>
    <property type="project" value="TreeGrafter"/>
</dbReference>
<organism evidence="5 6">
    <name type="scientific">Aquabacterium commune</name>
    <dbReference type="NCBI Taxonomy" id="70586"/>
    <lineage>
        <taxon>Bacteria</taxon>
        <taxon>Pseudomonadati</taxon>
        <taxon>Pseudomonadota</taxon>
        <taxon>Betaproteobacteria</taxon>
        <taxon>Burkholderiales</taxon>
        <taxon>Aquabacterium</taxon>
    </lineage>
</organism>
<comment type="caution">
    <text evidence="5">The sequence shown here is derived from an EMBL/GenBank/DDBJ whole genome shotgun (WGS) entry which is preliminary data.</text>
</comment>
<dbReference type="InterPro" id="IPR043128">
    <property type="entry name" value="Rev_trsase/Diguanyl_cyclase"/>
</dbReference>
<feature type="transmembrane region" description="Helical" evidence="3">
    <location>
        <begin position="123"/>
        <end position="141"/>
    </location>
</feature>
<dbReference type="SUPFAM" id="SSF55073">
    <property type="entry name" value="Nucleotide cyclase"/>
    <property type="match status" value="1"/>
</dbReference>
<dbReference type="InterPro" id="IPR029787">
    <property type="entry name" value="Nucleotide_cyclase"/>
</dbReference>
<dbReference type="Gene3D" id="3.30.70.270">
    <property type="match status" value="1"/>
</dbReference>
<comment type="catalytic activity">
    <reaction evidence="2">
        <text>2 GTP = 3',3'-c-di-GMP + 2 diphosphate</text>
        <dbReference type="Rhea" id="RHEA:24898"/>
        <dbReference type="ChEBI" id="CHEBI:33019"/>
        <dbReference type="ChEBI" id="CHEBI:37565"/>
        <dbReference type="ChEBI" id="CHEBI:58805"/>
        <dbReference type="EC" id="2.7.7.65"/>
    </reaction>
</comment>
<evidence type="ECO:0000259" key="4">
    <source>
        <dbReference type="PROSITE" id="PS50887"/>
    </source>
</evidence>
<keyword evidence="6" id="KW-1185">Reference proteome</keyword>
<feature type="transmembrane region" description="Helical" evidence="3">
    <location>
        <begin position="61"/>
        <end position="78"/>
    </location>
</feature>
<evidence type="ECO:0000313" key="6">
    <source>
        <dbReference type="Proteomes" id="UP000294593"/>
    </source>
</evidence>
<dbReference type="CDD" id="cd01949">
    <property type="entry name" value="GGDEF"/>
    <property type="match status" value="1"/>
</dbReference>
<gene>
    <name evidence="5" type="ORF">EV672_10375</name>
</gene>
<feature type="transmembrane region" description="Helical" evidence="3">
    <location>
        <begin position="197"/>
        <end position="218"/>
    </location>
</feature>
<feature type="transmembrane region" description="Helical" evidence="3">
    <location>
        <begin position="147"/>
        <end position="166"/>
    </location>
</feature>
<name>A0A4R6RFE3_9BURK</name>
<dbReference type="FunFam" id="3.30.70.270:FF:000001">
    <property type="entry name" value="Diguanylate cyclase domain protein"/>
    <property type="match status" value="1"/>
</dbReference>
<dbReference type="GO" id="GO:0052621">
    <property type="term" value="F:diguanylate cyclase activity"/>
    <property type="evidence" value="ECO:0007669"/>
    <property type="project" value="UniProtKB-EC"/>
</dbReference>
<dbReference type="Pfam" id="PF00990">
    <property type="entry name" value="GGDEF"/>
    <property type="match status" value="1"/>
</dbReference>
<feature type="transmembrane region" description="Helical" evidence="3">
    <location>
        <begin position="173"/>
        <end position="191"/>
    </location>
</feature>
<proteinExistence type="predicted"/>
<dbReference type="EC" id="2.7.7.65" evidence="1"/>
<keyword evidence="3" id="KW-1133">Transmembrane helix</keyword>
<accession>A0A4R6RFE3</accession>
<feature type="transmembrane region" description="Helical" evidence="3">
    <location>
        <begin position="98"/>
        <end position="116"/>
    </location>
</feature>
<evidence type="ECO:0000313" key="5">
    <source>
        <dbReference type="EMBL" id="TDP84507.1"/>
    </source>
</evidence>